<dbReference type="Pfam" id="PF08246">
    <property type="entry name" value="Inhibitor_I29"/>
    <property type="match status" value="1"/>
</dbReference>
<dbReference type="InterPro" id="IPR013128">
    <property type="entry name" value="Peptidase_C1A"/>
</dbReference>
<dbReference type="InterPro" id="IPR025661">
    <property type="entry name" value="Pept_asp_AS"/>
</dbReference>
<accession>A0A1B6CUB5</accession>
<evidence type="ECO:0000256" key="7">
    <source>
        <dbReference type="SAM" id="SignalP"/>
    </source>
</evidence>
<keyword evidence="2" id="KW-0645">Protease</keyword>
<reference evidence="10" key="1">
    <citation type="submission" date="2015-12" db="EMBL/GenBank/DDBJ databases">
        <title>De novo transcriptome assembly of four potential Pierce s Disease insect vectors from Arizona vineyards.</title>
        <authorList>
            <person name="Tassone E.E."/>
        </authorList>
    </citation>
    <scope>NUCLEOTIDE SEQUENCE</scope>
</reference>
<dbReference type="PROSITE" id="PS00139">
    <property type="entry name" value="THIOL_PROTEASE_CYS"/>
    <property type="match status" value="1"/>
</dbReference>
<keyword evidence="7" id="KW-0732">Signal</keyword>
<proteinExistence type="inferred from homology"/>
<evidence type="ECO:0000256" key="5">
    <source>
        <dbReference type="ARBA" id="ARBA00023145"/>
    </source>
</evidence>
<dbReference type="Gene3D" id="3.90.70.10">
    <property type="entry name" value="Cysteine proteinases"/>
    <property type="match status" value="1"/>
</dbReference>
<dbReference type="GO" id="GO:0008234">
    <property type="term" value="F:cysteine-type peptidase activity"/>
    <property type="evidence" value="ECO:0007669"/>
    <property type="project" value="UniProtKB-KW"/>
</dbReference>
<feature type="domain" description="Cathepsin propeptide inhibitor" evidence="9">
    <location>
        <begin position="29"/>
        <end position="89"/>
    </location>
</feature>
<dbReference type="PANTHER" id="PTHR12411">
    <property type="entry name" value="CYSTEINE PROTEASE FAMILY C1-RELATED"/>
    <property type="match status" value="1"/>
</dbReference>
<dbReference type="PROSITE" id="PS00640">
    <property type="entry name" value="THIOL_PROTEASE_ASN"/>
    <property type="match status" value="1"/>
</dbReference>
<dbReference type="InterPro" id="IPR000169">
    <property type="entry name" value="Pept_cys_AS"/>
</dbReference>
<dbReference type="CDD" id="cd02248">
    <property type="entry name" value="Peptidase_C1A"/>
    <property type="match status" value="1"/>
</dbReference>
<dbReference type="SMART" id="SM00848">
    <property type="entry name" value="Inhibitor_I29"/>
    <property type="match status" value="1"/>
</dbReference>
<evidence type="ECO:0000259" key="8">
    <source>
        <dbReference type="SMART" id="SM00645"/>
    </source>
</evidence>
<dbReference type="InterPro" id="IPR038765">
    <property type="entry name" value="Papain-like_cys_pep_sf"/>
</dbReference>
<dbReference type="SUPFAM" id="SSF54001">
    <property type="entry name" value="Cysteine proteinases"/>
    <property type="match status" value="1"/>
</dbReference>
<dbReference type="InterPro" id="IPR013201">
    <property type="entry name" value="Prot_inhib_I29"/>
</dbReference>
<keyword evidence="6" id="KW-1015">Disulfide bond</keyword>
<organism evidence="10">
    <name type="scientific">Clastoptera arizonana</name>
    <name type="common">Arizona spittle bug</name>
    <dbReference type="NCBI Taxonomy" id="38151"/>
    <lineage>
        <taxon>Eukaryota</taxon>
        <taxon>Metazoa</taxon>
        <taxon>Ecdysozoa</taxon>
        <taxon>Arthropoda</taxon>
        <taxon>Hexapoda</taxon>
        <taxon>Insecta</taxon>
        <taxon>Pterygota</taxon>
        <taxon>Neoptera</taxon>
        <taxon>Paraneoptera</taxon>
        <taxon>Hemiptera</taxon>
        <taxon>Auchenorrhyncha</taxon>
        <taxon>Cercopoidea</taxon>
        <taxon>Clastopteridae</taxon>
        <taxon>Clastoptera</taxon>
    </lineage>
</organism>
<dbReference type="PROSITE" id="PS00639">
    <property type="entry name" value="THIOL_PROTEASE_HIS"/>
    <property type="match status" value="1"/>
</dbReference>
<dbReference type="InterPro" id="IPR039417">
    <property type="entry name" value="Peptidase_C1A_papain-like"/>
</dbReference>
<feature type="chain" id="PRO_5018648829" description="Cathepsin L" evidence="7">
    <location>
        <begin position="19"/>
        <end position="343"/>
    </location>
</feature>
<dbReference type="GO" id="GO:0006508">
    <property type="term" value="P:proteolysis"/>
    <property type="evidence" value="ECO:0007669"/>
    <property type="project" value="UniProtKB-KW"/>
</dbReference>
<comment type="similarity">
    <text evidence="1">Belongs to the peptidase C1 family.</text>
</comment>
<evidence type="ECO:0000259" key="9">
    <source>
        <dbReference type="SMART" id="SM00848"/>
    </source>
</evidence>
<dbReference type="SMART" id="SM00645">
    <property type="entry name" value="Pept_C1"/>
    <property type="match status" value="1"/>
</dbReference>
<dbReference type="FunFam" id="3.90.70.10:FF:000006">
    <property type="entry name" value="Cathepsin S"/>
    <property type="match status" value="1"/>
</dbReference>
<feature type="signal peptide" evidence="7">
    <location>
        <begin position="1"/>
        <end position="18"/>
    </location>
</feature>
<evidence type="ECO:0000256" key="6">
    <source>
        <dbReference type="ARBA" id="ARBA00023157"/>
    </source>
</evidence>
<evidence type="ECO:0000256" key="2">
    <source>
        <dbReference type="ARBA" id="ARBA00022670"/>
    </source>
</evidence>
<evidence type="ECO:0000313" key="10">
    <source>
        <dbReference type="EMBL" id="JAS16961.1"/>
    </source>
</evidence>
<gene>
    <name evidence="10" type="ORF">g.45713</name>
</gene>
<evidence type="ECO:0008006" key="11">
    <source>
        <dbReference type="Google" id="ProtNLM"/>
    </source>
</evidence>
<name>A0A1B6CUB5_9HEMI</name>
<sequence length="343" mass="38274">MMLKLVCIFAVVTVFIEAHVFSDVLLKEWEAYKLEYNKKYSTTDEDKSRMNVFTDNKIKILKHNLLFYKGIVSYKMGLNNFSDMYQHEILRRKGYNPRREEGNSVNSSSLDEEEASYYIEPENVVLPASVDWRTKGAVTDIKDQGDCGSCWAFSATGSLEGQHFRKIGTLVSLSEQNLLDCSWKFGDQGCNGGLMDDAFKYVKANHGIDTETSYPYRAMDGACKYRPNTSGCNCTGYVDIPTGSEAKLQAAVATIGPVSVAIDASLDSFMNYRSGIYYDAECSSEFLDHGVLVVGYGTSPKGQDYWIVKNSWGTSWGNNGYILMSRNKHNNCGIATAASYPLV</sequence>
<keyword evidence="4" id="KW-0788">Thiol protease</keyword>
<protein>
    <recommendedName>
        <fullName evidence="11">Cathepsin L</fullName>
    </recommendedName>
</protein>
<evidence type="ECO:0000256" key="4">
    <source>
        <dbReference type="ARBA" id="ARBA00022807"/>
    </source>
</evidence>
<dbReference type="Pfam" id="PF00112">
    <property type="entry name" value="Peptidase_C1"/>
    <property type="match status" value="1"/>
</dbReference>
<dbReference type="PRINTS" id="PR00705">
    <property type="entry name" value="PAPAIN"/>
</dbReference>
<evidence type="ECO:0000256" key="1">
    <source>
        <dbReference type="ARBA" id="ARBA00008455"/>
    </source>
</evidence>
<keyword evidence="5" id="KW-0865">Zymogen</keyword>
<feature type="domain" description="Peptidase C1A papain C-terminal" evidence="8">
    <location>
        <begin position="126"/>
        <end position="342"/>
    </location>
</feature>
<dbReference type="EMBL" id="GEDC01020337">
    <property type="protein sequence ID" value="JAS16961.1"/>
    <property type="molecule type" value="Transcribed_RNA"/>
</dbReference>
<dbReference type="InterPro" id="IPR025660">
    <property type="entry name" value="Pept_his_AS"/>
</dbReference>
<keyword evidence="3" id="KW-0378">Hydrolase</keyword>
<evidence type="ECO:0000256" key="3">
    <source>
        <dbReference type="ARBA" id="ARBA00022801"/>
    </source>
</evidence>
<dbReference type="AlphaFoldDB" id="A0A1B6CUB5"/>
<dbReference type="InterPro" id="IPR000668">
    <property type="entry name" value="Peptidase_C1A_C"/>
</dbReference>